<dbReference type="PANTHER" id="PTHR47287">
    <property type="entry name" value="C2H2 AND C2HC ZINC FINGERS SUPERFAMILY PROTEIN"/>
    <property type="match status" value="1"/>
</dbReference>
<evidence type="ECO:0000256" key="5">
    <source>
        <dbReference type="ARBA" id="ARBA00023242"/>
    </source>
</evidence>
<feature type="region of interest" description="Disordered" evidence="7">
    <location>
        <begin position="60"/>
        <end position="80"/>
    </location>
</feature>
<evidence type="ECO:0000256" key="4">
    <source>
        <dbReference type="ARBA" id="ARBA00022833"/>
    </source>
</evidence>
<dbReference type="AlphaFoldDB" id="A0ABD1GY68"/>
<evidence type="ECO:0000256" key="2">
    <source>
        <dbReference type="ARBA" id="ARBA00022723"/>
    </source>
</evidence>
<feature type="compositionally biased region" description="Acidic residues" evidence="7">
    <location>
        <begin position="207"/>
        <end position="217"/>
    </location>
</feature>
<dbReference type="Proteomes" id="UP001567538">
    <property type="component" value="Unassembled WGS sequence"/>
</dbReference>
<dbReference type="InterPro" id="IPR013087">
    <property type="entry name" value="Znf_C2H2_type"/>
</dbReference>
<dbReference type="SUPFAM" id="SSF57667">
    <property type="entry name" value="beta-beta-alpha zinc fingers"/>
    <property type="match status" value="1"/>
</dbReference>
<dbReference type="InterPro" id="IPR044246">
    <property type="entry name" value="ZFP3-like"/>
</dbReference>
<keyword evidence="2" id="KW-0479">Metal-binding</keyword>
<evidence type="ECO:0000256" key="6">
    <source>
        <dbReference type="PROSITE-ProRule" id="PRU00042"/>
    </source>
</evidence>
<evidence type="ECO:0000256" key="1">
    <source>
        <dbReference type="ARBA" id="ARBA00004123"/>
    </source>
</evidence>
<evidence type="ECO:0000256" key="3">
    <source>
        <dbReference type="ARBA" id="ARBA00022771"/>
    </source>
</evidence>
<feature type="domain" description="C2H2-type" evidence="8">
    <location>
        <begin position="44"/>
        <end position="71"/>
    </location>
</feature>
<feature type="region of interest" description="Disordered" evidence="7">
    <location>
        <begin position="178"/>
        <end position="217"/>
    </location>
</feature>
<proteinExistence type="predicted"/>
<keyword evidence="4" id="KW-0862">Zinc</keyword>
<gene>
    <name evidence="9" type="ORF">AAHA92_17101</name>
</gene>
<evidence type="ECO:0000256" key="7">
    <source>
        <dbReference type="SAM" id="MobiDB-lite"/>
    </source>
</evidence>
<keyword evidence="5" id="KW-0539">Nucleus</keyword>
<organism evidence="9 10">
    <name type="scientific">Salvia divinorum</name>
    <name type="common">Maria pastora</name>
    <name type="synonym">Diviner's sage</name>
    <dbReference type="NCBI Taxonomy" id="28513"/>
    <lineage>
        <taxon>Eukaryota</taxon>
        <taxon>Viridiplantae</taxon>
        <taxon>Streptophyta</taxon>
        <taxon>Embryophyta</taxon>
        <taxon>Tracheophyta</taxon>
        <taxon>Spermatophyta</taxon>
        <taxon>Magnoliopsida</taxon>
        <taxon>eudicotyledons</taxon>
        <taxon>Gunneridae</taxon>
        <taxon>Pentapetalae</taxon>
        <taxon>asterids</taxon>
        <taxon>lamiids</taxon>
        <taxon>Lamiales</taxon>
        <taxon>Lamiaceae</taxon>
        <taxon>Nepetoideae</taxon>
        <taxon>Mentheae</taxon>
        <taxon>Salviinae</taxon>
        <taxon>Salvia</taxon>
        <taxon>Salvia subgen. Calosphace</taxon>
    </lineage>
</organism>
<evidence type="ECO:0000259" key="8">
    <source>
        <dbReference type="PROSITE" id="PS50157"/>
    </source>
</evidence>
<dbReference type="PROSITE" id="PS50157">
    <property type="entry name" value="ZINC_FINGER_C2H2_2"/>
    <property type="match status" value="1"/>
</dbReference>
<dbReference type="Gene3D" id="3.30.160.60">
    <property type="entry name" value="Classic Zinc Finger"/>
    <property type="match status" value="1"/>
</dbReference>
<protein>
    <recommendedName>
        <fullName evidence="8">C2H2-type domain-containing protein</fullName>
    </recommendedName>
</protein>
<name>A0ABD1GY68_SALDI</name>
<sequence>MKNKSVMKGCPLLDLNQSLEETAMQLNPFPPKATEPQHVEEPEYGCNFCPKKFSNKQALGGHQNAHKIDKVGQKRPRQGQQATFGCPGNVISSFPLPNSFDQVPKMIKRAHYPPYMEHQVYAYEPRQSGAAQPFRFGGFCTIPKQHSRPQMHARGFPGSMFPMSHVYGAPHPFMSIGRRTGPMGQGERPTAAANDDEADHHRHIQQPEDDLDLSLKL</sequence>
<evidence type="ECO:0000313" key="9">
    <source>
        <dbReference type="EMBL" id="KAL1548927.1"/>
    </source>
</evidence>
<dbReference type="InterPro" id="IPR036236">
    <property type="entry name" value="Znf_C2H2_sf"/>
</dbReference>
<comment type="caution">
    <text evidence="9">The sequence shown here is derived from an EMBL/GenBank/DDBJ whole genome shotgun (WGS) entry which is preliminary data.</text>
</comment>
<evidence type="ECO:0000313" key="10">
    <source>
        <dbReference type="Proteomes" id="UP001567538"/>
    </source>
</evidence>
<accession>A0ABD1GY68</accession>
<dbReference type="GO" id="GO:0008270">
    <property type="term" value="F:zinc ion binding"/>
    <property type="evidence" value="ECO:0007669"/>
    <property type="project" value="UniProtKB-KW"/>
</dbReference>
<keyword evidence="10" id="KW-1185">Reference proteome</keyword>
<keyword evidence="3 6" id="KW-0863">Zinc-finger</keyword>
<dbReference type="PROSITE" id="PS00028">
    <property type="entry name" value="ZINC_FINGER_C2H2_1"/>
    <property type="match status" value="1"/>
</dbReference>
<dbReference type="PANTHER" id="PTHR47287:SF9">
    <property type="entry name" value="ZINC FINGER PROTEIN 4-LIKE"/>
    <property type="match status" value="1"/>
</dbReference>
<dbReference type="GO" id="GO:0005634">
    <property type="term" value="C:nucleus"/>
    <property type="evidence" value="ECO:0007669"/>
    <property type="project" value="UniProtKB-SubCell"/>
</dbReference>
<dbReference type="EMBL" id="JBEAFC010000007">
    <property type="protein sequence ID" value="KAL1548927.1"/>
    <property type="molecule type" value="Genomic_DNA"/>
</dbReference>
<reference evidence="9 10" key="1">
    <citation type="submission" date="2024-06" db="EMBL/GenBank/DDBJ databases">
        <title>A chromosome level genome sequence of Diviner's sage (Salvia divinorum).</title>
        <authorList>
            <person name="Ford S.A."/>
            <person name="Ro D.-K."/>
            <person name="Ness R.W."/>
            <person name="Phillips M.A."/>
        </authorList>
    </citation>
    <scope>NUCLEOTIDE SEQUENCE [LARGE SCALE GENOMIC DNA]</scope>
    <source>
        <strain evidence="9">SAF-2024a</strain>
        <tissue evidence="9">Leaf</tissue>
    </source>
</reference>
<comment type="subcellular location">
    <subcellularLocation>
        <location evidence="1">Nucleus</location>
    </subcellularLocation>
</comment>